<dbReference type="PROSITE" id="PS50110">
    <property type="entry name" value="RESPONSE_REGULATORY"/>
    <property type="match status" value="1"/>
</dbReference>
<dbReference type="Proteomes" id="UP000218113">
    <property type="component" value="Unassembled WGS sequence"/>
</dbReference>
<dbReference type="Gene3D" id="1.10.3210.10">
    <property type="entry name" value="Hypothetical protein af1432"/>
    <property type="match status" value="1"/>
</dbReference>
<name>A0A2A4STJ4_9DELT</name>
<keyword evidence="1" id="KW-0597">Phosphoprotein</keyword>
<dbReference type="InterPro" id="IPR011006">
    <property type="entry name" value="CheY-like_superfamily"/>
</dbReference>
<dbReference type="Gene3D" id="3.40.50.2300">
    <property type="match status" value="1"/>
</dbReference>
<evidence type="ECO:0000256" key="1">
    <source>
        <dbReference type="PROSITE-ProRule" id="PRU00169"/>
    </source>
</evidence>
<evidence type="ECO:0000259" key="3">
    <source>
        <dbReference type="PROSITE" id="PS51832"/>
    </source>
</evidence>
<feature type="domain" description="Response regulatory" evidence="2">
    <location>
        <begin position="32"/>
        <end position="149"/>
    </location>
</feature>
<dbReference type="GO" id="GO:0000160">
    <property type="term" value="P:phosphorelay signal transduction system"/>
    <property type="evidence" value="ECO:0007669"/>
    <property type="project" value="InterPro"/>
</dbReference>
<dbReference type="PANTHER" id="PTHR45228">
    <property type="entry name" value="CYCLIC DI-GMP PHOSPHODIESTERASE TM_0186-RELATED"/>
    <property type="match status" value="1"/>
</dbReference>
<feature type="domain" description="HD-GYP" evidence="3">
    <location>
        <begin position="176"/>
        <end position="373"/>
    </location>
</feature>
<dbReference type="Pfam" id="PF13487">
    <property type="entry name" value="HD_5"/>
    <property type="match status" value="1"/>
</dbReference>
<proteinExistence type="predicted"/>
<dbReference type="AlphaFoldDB" id="A0A2A4STJ4"/>
<sequence length="373" mass="41992">MNGQTSQAHENLKIQQSENLSFITDEALYQASILVVDDEEINLAILSEILESEGYQNIILTQDPIEALRLYQKNNCDLILLDILMPGMSGFEVMDQIGYSDQHPKVPILVLTALNDEKTRLQALTKGARDFLVKPFNNEEVLVRIKNLLEVRLIHKQLHQYNEKLEQRVQERTLVIESTQLEIIHRLGLAAEYRDNETGAHIIRMSQYAKEVGKVIGLNNQTIELILQASPMHDIGKIGIPDKILLKPGPLTPEEFECMKTHTTIGAEILSGHDSELLQIASCIALTHHEKWDGSGYPNGLKGNAIPLTGRITAVADVFDALSSKRPYKIAWPIDKSVEYMQEFAGKHFDPDLVKAFLTCLPTILKIQQENKS</sequence>
<dbReference type="SUPFAM" id="SSF52172">
    <property type="entry name" value="CheY-like"/>
    <property type="match status" value="1"/>
</dbReference>
<dbReference type="InterPro" id="IPR052020">
    <property type="entry name" value="Cyclic_di-GMP/3'3'-cGAMP_PDE"/>
</dbReference>
<gene>
    <name evidence="4" type="ORF">COB67_11840</name>
</gene>
<dbReference type="Pfam" id="PF00072">
    <property type="entry name" value="Response_reg"/>
    <property type="match status" value="1"/>
</dbReference>
<feature type="modified residue" description="4-aspartylphosphate" evidence="1">
    <location>
        <position position="82"/>
    </location>
</feature>
<comment type="caution">
    <text evidence="4">The sequence shown here is derived from an EMBL/GenBank/DDBJ whole genome shotgun (WGS) entry which is preliminary data.</text>
</comment>
<evidence type="ECO:0000259" key="2">
    <source>
        <dbReference type="PROSITE" id="PS50110"/>
    </source>
</evidence>
<evidence type="ECO:0000313" key="5">
    <source>
        <dbReference type="Proteomes" id="UP000218113"/>
    </source>
</evidence>
<dbReference type="SMART" id="SM00471">
    <property type="entry name" value="HDc"/>
    <property type="match status" value="1"/>
</dbReference>
<dbReference type="CDD" id="cd17551">
    <property type="entry name" value="REC_RpfG-like"/>
    <property type="match status" value="1"/>
</dbReference>
<dbReference type="InterPro" id="IPR003607">
    <property type="entry name" value="HD/PDEase_dom"/>
</dbReference>
<dbReference type="CDD" id="cd00077">
    <property type="entry name" value="HDc"/>
    <property type="match status" value="1"/>
</dbReference>
<organism evidence="4 5">
    <name type="scientific">SAR324 cluster bacterium</name>
    <dbReference type="NCBI Taxonomy" id="2024889"/>
    <lineage>
        <taxon>Bacteria</taxon>
        <taxon>Deltaproteobacteria</taxon>
        <taxon>SAR324 cluster</taxon>
    </lineage>
</organism>
<dbReference type="PANTHER" id="PTHR45228:SF1">
    <property type="entry name" value="CYCLIC DI-GMP PHOSPHODIESTERASE TM_0186"/>
    <property type="match status" value="1"/>
</dbReference>
<dbReference type="InterPro" id="IPR037522">
    <property type="entry name" value="HD_GYP_dom"/>
</dbReference>
<dbReference type="SUPFAM" id="SSF109604">
    <property type="entry name" value="HD-domain/PDEase-like"/>
    <property type="match status" value="1"/>
</dbReference>
<reference evidence="5" key="1">
    <citation type="submission" date="2017-08" db="EMBL/GenBank/DDBJ databases">
        <title>A dynamic microbial community with high functional redundancy inhabits the cold, oxic subseafloor aquifer.</title>
        <authorList>
            <person name="Tully B.J."/>
            <person name="Wheat C.G."/>
            <person name="Glazer B.T."/>
            <person name="Huber J.A."/>
        </authorList>
    </citation>
    <scope>NUCLEOTIDE SEQUENCE [LARGE SCALE GENOMIC DNA]</scope>
</reference>
<dbReference type="InterPro" id="IPR001789">
    <property type="entry name" value="Sig_transdc_resp-reg_receiver"/>
</dbReference>
<protein>
    <submittedName>
        <fullName evidence="4">Two-component system response regulator</fullName>
    </submittedName>
</protein>
<evidence type="ECO:0000313" key="4">
    <source>
        <dbReference type="EMBL" id="PCI24205.1"/>
    </source>
</evidence>
<accession>A0A2A4STJ4</accession>
<dbReference type="PROSITE" id="PS51832">
    <property type="entry name" value="HD_GYP"/>
    <property type="match status" value="1"/>
</dbReference>
<dbReference type="EMBL" id="NVSR01000126">
    <property type="protein sequence ID" value="PCI24205.1"/>
    <property type="molecule type" value="Genomic_DNA"/>
</dbReference>
<dbReference type="SMART" id="SM00448">
    <property type="entry name" value="REC"/>
    <property type="match status" value="1"/>
</dbReference>